<reference evidence="2 3" key="1">
    <citation type="journal article" date="2021" name="Int. J. Syst. Evol. Microbiol.">
        <title>Reticulibacter mediterranei gen. nov., sp. nov., within the new family Reticulibacteraceae fam. nov., and Ktedonospora formicarum gen. nov., sp. nov., Ktedonobacter robiniae sp. nov., Dictyobacter formicarum sp. nov. and Dictyobacter arantiisoli sp. nov., belonging to the class Ktedonobacteria.</title>
        <authorList>
            <person name="Yabe S."/>
            <person name="Zheng Y."/>
            <person name="Wang C.M."/>
            <person name="Sakai Y."/>
            <person name="Abe K."/>
            <person name="Yokota A."/>
            <person name="Donadio S."/>
            <person name="Cavaletti L."/>
            <person name="Monciardini P."/>
        </authorList>
    </citation>
    <scope>NUCLEOTIDE SEQUENCE [LARGE SCALE GENOMIC DNA]</scope>
    <source>
        <strain evidence="2 3">SOSP1-9</strain>
    </source>
</reference>
<gene>
    <name evidence="2" type="ORF">KSZ_34800</name>
</gene>
<protein>
    <submittedName>
        <fullName evidence="2">Uncharacterized protein</fullName>
    </submittedName>
</protein>
<evidence type="ECO:0000256" key="1">
    <source>
        <dbReference type="SAM" id="MobiDB-lite"/>
    </source>
</evidence>
<evidence type="ECO:0000313" key="2">
    <source>
        <dbReference type="EMBL" id="GHO85474.1"/>
    </source>
</evidence>
<proteinExistence type="predicted"/>
<accession>A0ABQ3VIF2</accession>
<comment type="caution">
    <text evidence="2">The sequence shown here is derived from an EMBL/GenBank/DDBJ whole genome shotgun (WGS) entry which is preliminary data.</text>
</comment>
<organism evidence="2 3">
    <name type="scientific">Dictyobacter formicarum</name>
    <dbReference type="NCBI Taxonomy" id="2778368"/>
    <lineage>
        <taxon>Bacteria</taxon>
        <taxon>Bacillati</taxon>
        <taxon>Chloroflexota</taxon>
        <taxon>Ktedonobacteria</taxon>
        <taxon>Ktedonobacterales</taxon>
        <taxon>Dictyobacteraceae</taxon>
        <taxon>Dictyobacter</taxon>
    </lineage>
</organism>
<name>A0ABQ3VIF2_9CHLR</name>
<feature type="region of interest" description="Disordered" evidence="1">
    <location>
        <begin position="1"/>
        <end position="20"/>
    </location>
</feature>
<sequence>MDGVFEGDDADCRGNRGDRQHNKRYDFECHIIFLYDPPEAGSGGKPRTYDLRMKGTSPEAGASPAPTTDRGAHFTAFFYPHLALH</sequence>
<feature type="region of interest" description="Disordered" evidence="1">
    <location>
        <begin position="43"/>
        <end position="70"/>
    </location>
</feature>
<dbReference type="EMBL" id="BNJJ01000009">
    <property type="protein sequence ID" value="GHO85474.1"/>
    <property type="molecule type" value="Genomic_DNA"/>
</dbReference>
<keyword evidence="3" id="KW-1185">Reference proteome</keyword>
<feature type="compositionally biased region" description="Basic and acidic residues" evidence="1">
    <location>
        <begin position="10"/>
        <end position="20"/>
    </location>
</feature>
<dbReference type="Proteomes" id="UP000635565">
    <property type="component" value="Unassembled WGS sequence"/>
</dbReference>
<evidence type="ECO:0000313" key="3">
    <source>
        <dbReference type="Proteomes" id="UP000635565"/>
    </source>
</evidence>